<keyword evidence="3" id="KW-1185">Reference proteome</keyword>
<protein>
    <recommendedName>
        <fullName evidence="1">Clr5 domain-containing protein</fullName>
    </recommendedName>
</protein>
<dbReference type="EMBL" id="LCUC01000040">
    <property type="protein sequence ID" value="KKY39036.1"/>
    <property type="molecule type" value="Genomic_DNA"/>
</dbReference>
<proteinExistence type="predicted"/>
<reference evidence="2 3" key="1">
    <citation type="submission" date="2015-05" db="EMBL/GenBank/DDBJ databases">
        <title>Distinctive expansion of gene families associated with plant cell wall degradation and secondary metabolism in the genomes of grapevine trunk pathogens.</title>
        <authorList>
            <person name="Lawrence D.P."/>
            <person name="Travadon R."/>
            <person name="Rolshausen P.E."/>
            <person name="Baumgartner K."/>
        </authorList>
    </citation>
    <scope>NUCLEOTIDE SEQUENCE [LARGE SCALE GENOMIC DNA]</scope>
    <source>
        <strain evidence="2">DA912</strain>
    </source>
</reference>
<dbReference type="AlphaFoldDB" id="A0A0G2FY91"/>
<reference evidence="2 3" key="2">
    <citation type="submission" date="2015-05" db="EMBL/GenBank/DDBJ databases">
        <authorList>
            <person name="Morales-Cruz A."/>
            <person name="Amrine K.C."/>
            <person name="Cantu D."/>
        </authorList>
    </citation>
    <scope>NUCLEOTIDE SEQUENCE [LARGE SCALE GENOMIC DNA]</scope>
    <source>
        <strain evidence="2">DA912</strain>
    </source>
</reference>
<organism evidence="2 3">
    <name type="scientific">Diaporthe ampelina</name>
    <dbReference type="NCBI Taxonomy" id="1214573"/>
    <lineage>
        <taxon>Eukaryota</taxon>
        <taxon>Fungi</taxon>
        <taxon>Dikarya</taxon>
        <taxon>Ascomycota</taxon>
        <taxon>Pezizomycotina</taxon>
        <taxon>Sordariomycetes</taxon>
        <taxon>Sordariomycetidae</taxon>
        <taxon>Diaporthales</taxon>
        <taxon>Diaporthaceae</taxon>
        <taxon>Diaporthe</taxon>
    </lineage>
</organism>
<sequence>MKRVHGLDVSTKVYKSQFRKWGIRKNLKRHEALELAMGQDSSSPFWPDVRDYEAPPRRLQAPDTLENVEAATYYLRIYIIGKHETESWFSPGPFFGEQEAFSALFVRGLELLSRNDQQYQALAFKDINRAFDYLKPIVERNHPMVYMKLMAAIAAFAQYPKSEICSAICRLLSDHVRKLTAIVHGPHHPLIHIWGEPLHASSAGDLGSFVLGVAVSGLRKCMLNRPRRATQGFDIAEYVPSDARRLDEASLRANLMAMAARTDLLPQVQETRLALAELLLSQGRIPEGYHFYTLAMAFQNDDPVRRASKTFWAAELKWRVGNTWGTLDTLKTALEYAKIESVGEKSNGNAEKLKQKVEEVLCHRHNLLVLMETTKHGRAGQRCPVIHF</sequence>
<dbReference type="Pfam" id="PF14420">
    <property type="entry name" value="Clr5"/>
    <property type="match status" value="1"/>
</dbReference>
<evidence type="ECO:0000259" key="1">
    <source>
        <dbReference type="Pfam" id="PF14420"/>
    </source>
</evidence>
<dbReference type="InterPro" id="IPR025676">
    <property type="entry name" value="Clr5_dom"/>
</dbReference>
<accession>A0A0G2FY91</accession>
<evidence type="ECO:0000313" key="3">
    <source>
        <dbReference type="Proteomes" id="UP000034680"/>
    </source>
</evidence>
<name>A0A0G2FY91_9PEZI</name>
<dbReference type="OrthoDB" id="5308957at2759"/>
<comment type="caution">
    <text evidence="2">The sequence shown here is derived from an EMBL/GenBank/DDBJ whole genome shotgun (WGS) entry which is preliminary data.</text>
</comment>
<gene>
    <name evidence="2" type="ORF">UCDDA912_g00943</name>
</gene>
<dbReference type="Proteomes" id="UP000034680">
    <property type="component" value="Unassembled WGS sequence"/>
</dbReference>
<dbReference type="STRING" id="1214573.A0A0G2FY91"/>
<evidence type="ECO:0000313" key="2">
    <source>
        <dbReference type="EMBL" id="KKY39036.1"/>
    </source>
</evidence>
<feature type="domain" description="Clr5" evidence="1">
    <location>
        <begin position="1"/>
        <end position="25"/>
    </location>
</feature>